<keyword evidence="5" id="KW-0175">Coiled coil</keyword>
<evidence type="ECO:0000313" key="8">
    <source>
        <dbReference type="Proteomes" id="UP000248168"/>
    </source>
</evidence>
<comment type="catalytic activity">
    <reaction evidence="4">
        <text>2 GTP = 3',3'-c-di-GMP + 2 diphosphate</text>
        <dbReference type="Rhea" id="RHEA:24898"/>
        <dbReference type="ChEBI" id="CHEBI:33019"/>
        <dbReference type="ChEBI" id="CHEBI:37565"/>
        <dbReference type="ChEBI" id="CHEBI:58805"/>
        <dbReference type="EC" id="2.7.7.65"/>
    </reaction>
</comment>
<feature type="coiled-coil region" evidence="5">
    <location>
        <begin position="141"/>
        <end position="168"/>
    </location>
</feature>
<evidence type="ECO:0000313" key="7">
    <source>
        <dbReference type="EMBL" id="SPP65145.1"/>
    </source>
</evidence>
<keyword evidence="3" id="KW-0418">Kinase</keyword>
<evidence type="ECO:0000256" key="2">
    <source>
        <dbReference type="ARBA" id="ARBA00022679"/>
    </source>
</evidence>
<dbReference type="SUPFAM" id="SSF55073">
    <property type="entry name" value="Nucleotide cyclase"/>
    <property type="match status" value="1"/>
</dbReference>
<dbReference type="Proteomes" id="UP000248168">
    <property type="component" value="Unassembled WGS sequence"/>
</dbReference>
<reference evidence="8" key="1">
    <citation type="submission" date="2018-04" db="EMBL/GenBank/DDBJ databases">
        <authorList>
            <person name="Lucker S."/>
            <person name="Sakoula D."/>
        </authorList>
    </citation>
    <scope>NUCLEOTIDE SEQUENCE [LARGE SCALE GENOMIC DNA]</scope>
</reference>
<dbReference type="CDD" id="cd01949">
    <property type="entry name" value="GGDEF"/>
    <property type="match status" value="1"/>
</dbReference>
<dbReference type="InterPro" id="IPR050469">
    <property type="entry name" value="Diguanylate_Cyclase"/>
</dbReference>
<gene>
    <name evidence="7" type="ORF">NITLEN_30059</name>
</gene>
<dbReference type="InterPro" id="IPR011006">
    <property type="entry name" value="CheY-like_superfamily"/>
</dbReference>
<keyword evidence="8" id="KW-1185">Reference proteome</keyword>
<evidence type="ECO:0000256" key="5">
    <source>
        <dbReference type="SAM" id="Coils"/>
    </source>
</evidence>
<dbReference type="InterPro" id="IPR003018">
    <property type="entry name" value="GAF"/>
</dbReference>
<dbReference type="PANTHER" id="PTHR45138:SF9">
    <property type="entry name" value="DIGUANYLATE CYCLASE DGCM-RELATED"/>
    <property type="match status" value="1"/>
</dbReference>
<dbReference type="GO" id="GO:0016301">
    <property type="term" value="F:kinase activity"/>
    <property type="evidence" value="ECO:0007669"/>
    <property type="project" value="UniProtKB-KW"/>
</dbReference>
<dbReference type="AlphaFoldDB" id="A0A330L5N4"/>
<dbReference type="InterPro" id="IPR029787">
    <property type="entry name" value="Nucleotide_cyclase"/>
</dbReference>
<dbReference type="GO" id="GO:0052621">
    <property type="term" value="F:diguanylate cyclase activity"/>
    <property type="evidence" value="ECO:0007669"/>
    <property type="project" value="UniProtKB-EC"/>
</dbReference>
<proteinExistence type="predicted"/>
<feature type="domain" description="GGDEF" evidence="6">
    <location>
        <begin position="360"/>
        <end position="494"/>
    </location>
</feature>
<dbReference type="OrthoDB" id="9812260at2"/>
<dbReference type="InParanoid" id="A0A330L5N4"/>
<organism evidence="7 8">
    <name type="scientific">Nitrospira lenta</name>
    <dbReference type="NCBI Taxonomy" id="1436998"/>
    <lineage>
        <taxon>Bacteria</taxon>
        <taxon>Pseudomonadati</taxon>
        <taxon>Nitrospirota</taxon>
        <taxon>Nitrospiria</taxon>
        <taxon>Nitrospirales</taxon>
        <taxon>Nitrospiraceae</taxon>
        <taxon>Nitrospira</taxon>
    </lineage>
</organism>
<evidence type="ECO:0000259" key="6">
    <source>
        <dbReference type="PROSITE" id="PS50887"/>
    </source>
</evidence>
<dbReference type="SMART" id="SM00267">
    <property type="entry name" value="GGDEF"/>
    <property type="match status" value="1"/>
</dbReference>
<dbReference type="Pfam" id="PF00990">
    <property type="entry name" value="GGDEF"/>
    <property type="match status" value="1"/>
</dbReference>
<dbReference type="PROSITE" id="PS50887">
    <property type="entry name" value="GGDEF"/>
    <property type="match status" value="1"/>
</dbReference>
<evidence type="ECO:0000256" key="4">
    <source>
        <dbReference type="ARBA" id="ARBA00034247"/>
    </source>
</evidence>
<dbReference type="NCBIfam" id="TIGR00254">
    <property type="entry name" value="GGDEF"/>
    <property type="match status" value="1"/>
</dbReference>
<keyword evidence="2" id="KW-0808">Transferase</keyword>
<dbReference type="SUPFAM" id="SSF55781">
    <property type="entry name" value="GAF domain-like"/>
    <property type="match status" value="1"/>
</dbReference>
<sequence>MSQQSHDGRSRILLAGTPAFHRDMRWIQLARQGLVFVPVAKRDCTLITGRTADVQAIVYQAGARAADTLAFLKAMAARQSDLCIILVGRNQKPDTVAQFLRNGAFDYVNWPCSLSRLTDSLTSGLTNRQIFLEVRNLSGDLATANQSLAHERDTLKQFNQRLAGLNQLTQALARSLQPEDVVQALFTGVPALIGADLIGLVRTNPEHVWTWSKDGNQEREQALNAQLLGRLGRAPQRVTAGATTLRLVGSHPMPSIRSDDALLALPQPDAHAMHDIPLAIGPHAIGVLHVQRAGSQPFTEDEQQLLATIGTSLSLTLRNADAHQDLHDMALRDPLTGVFNRRALDEPLMRELKAGLRYGAPACLAILDLDYFKTVNDRLGHTAGDLVLRELASLMTDTVRDVDMVGRYGGEEFAIILPHTSIEQAQPLAERLRNLIETHAFDVEDGTVRLTASIGIAEVCNPAIASVEDWVNAADTALYHAKAQGRNRVVVHAPVPLAPVQAATLCVAA</sequence>
<dbReference type="Gene3D" id="3.30.70.270">
    <property type="match status" value="1"/>
</dbReference>
<dbReference type="EC" id="2.7.7.65" evidence="1"/>
<dbReference type="InterPro" id="IPR043128">
    <property type="entry name" value="Rev_trsase/Diguanyl_cyclase"/>
</dbReference>
<dbReference type="PANTHER" id="PTHR45138">
    <property type="entry name" value="REGULATORY COMPONENTS OF SENSORY TRANSDUCTION SYSTEM"/>
    <property type="match status" value="1"/>
</dbReference>
<dbReference type="Gene3D" id="3.30.450.40">
    <property type="match status" value="1"/>
</dbReference>
<dbReference type="EMBL" id="OUNR01000016">
    <property type="protein sequence ID" value="SPP65145.1"/>
    <property type="molecule type" value="Genomic_DNA"/>
</dbReference>
<name>A0A330L5N4_9BACT</name>
<dbReference type="InterPro" id="IPR000160">
    <property type="entry name" value="GGDEF_dom"/>
</dbReference>
<dbReference type="FunFam" id="3.30.70.270:FF:000001">
    <property type="entry name" value="Diguanylate cyclase domain protein"/>
    <property type="match status" value="1"/>
</dbReference>
<evidence type="ECO:0000256" key="3">
    <source>
        <dbReference type="ARBA" id="ARBA00022777"/>
    </source>
</evidence>
<dbReference type="Gene3D" id="3.40.50.2300">
    <property type="match status" value="1"/>
</dbReference>
<dbReference type="SUPFAM" id="SSF52172">
    <property type="entry name" value="CheY-like"/>
    <property type="match status" value="1"/>
</dbReference>
<dbReference type="InterPro" id="IPR029016">
    <property type="entry name" value="GAF-like_dom_sf"/>
</dbReference>
<accession>A0A330L5N4</accession>
<dbReference type="SMART" id="SM00065">
    <property type="entry name" value="GAF"/>
    <property type="match status" value="1"/>
</dbReference>
<protein>
    <recommendedName>
        <fullName evidence="1">diguanylate cyclase</fullName>
        <ecNumber evidence="1">2.7.7.65</ecNumber>
    </recommendedName>
</protein>
<evidence type="ECO:0000256" key="1">
    <source>
        <dbReference type="ARBA" id="ARBA00012528"/>
    </source>
</evidence>